<keyword evidence="3" id="KW-1185">Reference proteome</keyword>
<dbReference type="PANTHER" id="PTHR32063:SF18">
    <property type="entry name" value="CATION EFFLUX SYSTEM PROTEIN"/>
    <property type="match status" value="1"/>
</dbReference>
<dbReference type="Gene3D" id="3.30.70.1430">
    <property type="entry name" value="Multidrug efflux transporter AcrB pore domain"/>
    <property type="match status" value="2"/>
</dbReference>
<dbReference type="EMBL" id="JBHUHT010000014">
    <property type="protein sequence ID" value="MFD2096894.1"/>
    <property type="molecule type" value="Genomic_DNA"/>
</dbReference>
<organism evidence="2 3">
    <name type="scientific">Corallincola platygyrae</name>
    <dbReference type="NCBI Taxonomy" id="1193278"/>
    <lineage>
        <taxon>Bacteria</taxon>
        <taxon>Pseudomonadati</taxon>
        <taxon>Pseudomonadota</taxon>
        <taxon>Gammaproteobacteria</taxon>
        <taxon>Alteromonadales</taxon>
        <taxon>Psychromonadaceae</taxon>
        <taxon>Corallincola</taxon>
    </lineage>
</organism>
<comment type="caution">
    <text evidence="2">The sequence shown here is derived from an EMBL/GenBank/DDBJ whole genome shotgun (WGS) entry which is preliminary data.</text>
</comment>
<proteinExistence type="predicted"/>
<feature type="transmembrane region" description="Helical" evidence="1">
    <location>
        <begin position="463"/>
        <end position="486"/>
    </location>
</feature>
<dbReference type="PANTHER" id="PTHR32063">
    <property type="match status" value="1"/>
</dbReference>
<evidence type="ECO:0000313" key="3">
    <source>
        <dbReference type="Proteomes" id="UP001597380"/>
    </source>
</evidence>
<name>A0ABW4XP16_9GAMM</name>
<feature type="transmembrane region" description="Helical" evidence="1">
    <location>
        <begin position="886"/>
        <end position="905"/>
    </location>
</feature>
<dbReference type="Gene3D" id="3.30.70.1440">
    <property type="entry name" value="Multidrug efflux transporter AcrB pore domain"/>
    <property type="match status" value="1"/>
</dbReference>
<accession>A0ABW4XP16</accession>
<dbReference type="RefSeq" id="WP_345339819.1">
    <property type="nucleotide sequence ID" value="NZ_BAABLI010000011.1"/>
</dbReference>
<dbReference type="PRINTS" id="PR00702">
    <property type="entry name" value="ACRIFLAVINRP"/>
</dbReference>
<feature type="transmembrane region" description="Helical" evidence="1">
    <location>
        <begin position="860"/>
        <end position="879"/>
    </location>
</feature>
<dbReference type="InterPro" id="IPR001036">
    <property type="entry name" value="Acrflvin-R"/>
</dbReference>
<dbReference type="Gene3D" id="1.20.1640.10">
    <property type="entry name" value="Multidrug efflux transporter AcrB transmembrane domain"/>
    <property type="match status" value="2"/>
</dbReference>
<dbReference type="Pfam" id="PF00873">
    <property type="entry name" value="ACR_tran"/>
    <property type="match status" value="1"/>
</dbReference>
<feature type="transmembrane region" description="Helical" evidence="1">
    <location>
        <begin position="431"/>
        <end position="451"/>
    </location>
</feature>
<feature type="transmembrane region" description="Helical" evidence="1">
    <location>
        <begin position="387"/>
        <end position="410"/>
    </location>
</feature>
<feature type="transmembrane region" description="Helical" evidence="1">
    <location>
        <begin position="986"/>
        <end position="1012"/>
    </location>
</feature>
<reference evidence="3" key="1">
    <citation type="journal article" date="2019" name="Int. J. Syst. Evol. Microbiol.">
        <title>The Global Catalogue of Microorganisms (GCM) 10K type strain sequencing project: providing services to taxonomists for standard genome sequencing and annotation.</title>
        <authorList>
            <consortium name="The Broad Institute Genomics Platform"/>
            <consortium name="The Broad Institute Genome Sequencing Center for Infectious Disease"/>
            <person name="Wu L."/>
            <person name="Ma J."/>
        </authorList>
    </citation>
    <scope>NUCLEOTIDE SEQUENCE [LARGE SCALE GENOMIC DNA]</scope>
    <source>
        <strain evidence="3">CGMCC 1.10992</strain>
    </source>
</reference>
<feature type="transmembrane region" description="Helical" evidence="1">
    <location>
        <begin position="525"/>
        <end position="543"/>
    </location>
</feature>
<feature type="transmembrane region" description="Helical" evidence="1">
    <location>
        <begin position="961"/>
        <end position="980"/>
    </location>
</feature>
<protein>
    <submittedName>
        <fullName evidence="2">Efflux RND transporter permease subunit</fullName>
    </submittedName>
</protein>
<dbReference type="SUPFAM" id="SSF82714">
    <property type="entry name" value="Multidrug efflux transporter AcrB TolC docking domain, DN and DC subdomains"/>
    <property type="match status" value="2"/>
</dbReference>
<evidence type="ECO:0000256" key="1">
    <source>
        <dbReference type="SAM" id="Phobius"/>
    </source>
</evidence>
<evidence type="ECO:0000313" key="2">
    <source>
        <dbReference type="EMBL" id="MFD2096894.1"/>
    </source>
</evidence>
<keyword evidence="1" id="KW-0812">Transmembrane</keyword>
<dbReference type="Proteomes" id="UP001597380">
    <property type="component" value="Unassembled WGS sequence"/>
</dbReference>
<dbReference type="SUPFAM" id="SSF82693">
    <property type="entry name" value="Multidrug efflux transporter AcrB pore domain, PN1, PN2, PC1 and PC2 subdomains"/>
    <property type="match status" value="3"/>
</dbReference>
<keyword evidence="1" id="KW-1133">Transmembrane helix</keyword>
<feature type="transmembrane region" description="Helical" evidence="1">
    <location>
        <begin position="335"/>
        <end position="354"/>
    </location>
</feature>
<dbReference type="SUPFAM" id="SSF82866">
    <property type="entry name" value="Multidrug efflux transporter AcrB transmembrane domain"/>
    <property type="match status" value="2"/>
</dbReference>
<dbReference type="InterPro" id="IPR027463">
    <property type="entry name" value="AcrB_DN_DC_subdom"/>
</dbReference>
<feature type="transmembrane region" description="Helical" evidence="1">
    <location>
        <begin position="911"/>
        <end position="934"/>
    </location>
</feature>
<dbReference type="Gene3D" id="3.30.70.1320">
    <property type="entry name" value="Multidrug efflux transporter AcrB pore domain like"/>
    <property type="match status" value="1"/>
</dbReference>
<keyword evidence="1" id="KW-0472">Membrane</keyword>
<sequence>MIRAMVENGRFVALAIALLVVAGLGAINQLPRTEDPRITNRQASVITYFPGASAERVEALVSEPLENRLQTMPEMDEITSVSRPGISVVKLKIRDDIYEVTSIWSLVRDEIGEVALTLPDGVQPPSLDDDKGYAFTTQIGLTWDDDSPANLAFLQRYARELQDQMRNLRGTDYVEIYGQPKEEILVEIDPYTASAMRYSTAEVAELIGAADAKISAGELVNEENKLQVELTGALDSLERIRRIPLRSDERGFIYHLGDLAEVTRQLRVPDTERVLLDGTRGIVVAVRMLPEWRVDHWSESVREQLAKFEAQLPGNIKAEILFEQQGYTDWRLGELLTNVLQGFVIISLVLFLTLGFRAAMIVAAALPLTVMFTLACMNYIGLPIHQMSVTGLVVALGIMVDNAIVIVDAVQQRRQQGMSALQAVKTSVTHFWLPLLGSTITTILAFSPIVLMPGPAGEFVGGIAYSVILSLIGSYIISHTLVAGLAGRFITSGETTQHWWQHGLAFTRTSIWFKNSLSWSLKHPVITLAVVSVLPFSGFYAAGKLTEQFFPPSDRDMFQIELYLPAQASIDATTTMARAVKEAVKEEQGIKSLHWFIGQNAPSFYYNMVPRQQGAQNYAQAMVTTTDMDAANSLIPQLQHKLDDRFPQAQILVRKLEQGPPFNAPVELRLFGPNLDTLKELGDQARAIMLATPYVTHTRATLQPGTPKVWLDVDEDSSRLSGLNLAQIANQLQTSLTGAERGSILETTETVPVRVRVSEEQRSNLHRLTDLNLTSPEHRQAIALTSLATASLKPSRGAIPHRDGERVNVIEGYLRADILPAEVLTEFKQRLADADFVLPAGYHMEYGGESAKRDKAVGNLMAHVGFLAVLLVTVIVVSFNSFRMTGVILFSAIQAAGLGLLSVFFGGYPFGFTVIIALLGLMGLAINAAIVILAEFKADPDALAGDPAAIQHAVQSCSRHISSTTITTVGGFMPLLLAGGGFWPPFAIAVAGGTALTSMLSFYFVPCAFLLLRKIKPFCKNFKANGVDGACDSQVALKN</sequence>
<feature type="transmembrane region" description="Helical" evidence="1">
    <location>
        <begin position="361"/>
        <end position="381"/>
    </location>
</feature>
<dbReference type="Gene3D" id="3.30.2090.10">
    <property type="entry name" value="Multidrug efflux transporter AcrB TolC docking domain, DN and DC subdomains"/>
    <property type="match status" value="2"/>
</dbReference>
<gene>
    <name evidence="2" type="ORF">ACFSJ3_12925</name>
</gene>